<reference evidence="5 6" key="1">
    <citation type="submission" date="2018-06" db="EMBL/GenBank/DDBJ databases">
        <authorList>
            <consortium name="Pathogen Informatics"/>
            <person name="Doyle S."/>
        </authorList>
    </citation>
    <scope>NUCLEOTIDE SEQUENCE [LARGE SCALE GENOMIC DNA]</scope>
    <source>
        <strain evidence="5 6">NCTC10684</strain>
    </source>
</reference>
<dbReference type="InterPro" id="IPR000792">
    <property type="entry name" value="Tscrpt_reg_LuxR_C"/>
</dbReference>
<feature type="domain" description="HTH luxR-type" evidence="4">
    <location>
        <begin position="205"/>
        <end position="270"/>
    </location>
</feature>
<dbReference type="PRINTS" id="PR00038">
    <property type="entry name" value="HTHLUXR"/>
</dbReference>
<accession>A0A380WHK0</accession>
<organism evidence="5 6">
    <name type="scientific">Aminobacter aminovorans</name>
    <name type="common">Chelatobacter heintzii</name>
    <dbReference type="NCBI Taxonomy" id="83263"/>
    <lineage>
        <taxon>Bacteria</taxon>
        <taxon>Pseudomonadati</taxon>
        <taxon>Pseudomonadota</taxon>
        <taxon>Alphaproteobacteria</taxon>
        <taxon>Hyphomicrobiales</taxon>
        <taxon>Phyllobacteriaceae</taxon>
        <taxon>Aminobacter</taxon>
    </lineage>
</organism>
<sequence>MPQEDYRDLAELVGAIGAPTFPSVLTAWIRSRVAFDMIAIVVYRGSRPPLHIHDDFKGEQARKGLKQYLAQTYILNPFYQSHLKGIVSGVYRIRDLAPDDYLRSEVYRSYEIIISETEEIGYVTRGWPRGLEEIDIAVTLDDGETTEIGIYSAEPGSFDDAAIERLKGMLPLIEASFRQHWQHIKARHAAERHPADAGWAEAAYESFGSDLLTNREREVVVLVLRGHSSDSIAAHLDISRATVKTHRKHAYERLAISTQAELLSLFLQHVRERMPAG</sequence>
<dbReference type="EMBL" id="UFSM01000001">
    <property type="protein sequence ID" value="SUU87634.1"/>
    <property type="molecule type" value="Genomic_DNA"/>
</dbReference>
<keyword evidence="1" id="KW-0805">Transcription regulation</keyword>
<dbReference type="Pfam" id="PF00196">
    <property type="entry name" value="GerE"/>
    <property type="match status" value="1"/>
</dbReference>
<dbReference type="PANTHER" id="PTHR44688:SF16">
    <property type="entry name" value="DNA-BINDING TRANSCRIPTIONAL ACTIVATOR DEVR_DOSR"/>
    <property type="match status" value="1"/>
</dbReference>
<proteinExistence type="predicted"/>
<evidence type="ECO:0000256" key="2">
    <source>
        <dbReference type="ARBA" id="ARBA00023125"/>
    </source>
</evidence>
<keyword evidence="2" id="KW-0238">DNA-binding</keyword>
<dbReference type="PROSITE" id="PS50043">
    <property type="entry name" value="HTH_LUXR_2"/>
    <property type="match status" value="1"/>
</dbReference>
<dbReference type="RefSeq" id="WP_165916094.1">
    <property type="nucleotide sequence ID" value="NZ_BAAAVY010000006.1"/>
</dbReference>
<name>A0A380WHK0_AMIAI</name>
<evidence type="ECO:0000313" key="5">
    <source>
        <dbReference type="EMBL" id="SUU87634.1"/>
    </source>
</evidence>
<dbReference type="SUPFAM" id="SSF46894">
    <property type="entry name" value="C-terminal effector domain of the bipartite response regulators"/>
    <property type="match status" value="1"/>
</dbReference>
<evidence type="ECO:0000313" key="6">
    <source>
        <dbReference type="Proteomes" id="UP000254701"/>
    </source>
</evidence>
<dbReference type="GO" id="GO:0006355">
    <property type="term" value="P:regulation of DNA-templated transcription"/>
    <property type="evidence" value="ECO:0007669"/>
    <property type="project" value="InterPro"/>
</dbReference>
<dbReference type="CDD" id="cd06170">
    <property type="entry name" value="LuxR_C_like"/>
    <property type="match status" value="1"/>
</dbReference>
<dbReference type="InterPro" id="IPR036388">
    <property type="entry name" value="WH-like_DNA-bd_sf"/>
</dbReference>
<keyword evidence="3" id="KW-0804">Transcription</keyword>
<dbReference type="PANTHER" id="PTHR44688">
    <property type="entry name" value="DNA-BINDING TRANSCRIPTIONAL ACTIVATOR DEVR_DOSR"/>
    <property type="match status" value="1"/>
</dbReference>
<gene>
    <name evidence="5" type="ORF">NCTC10684_00836</name>
</gene>
<dbReference type="SMART" id="SM00421">
    <property type="entry name" value="HTH_LUXR"/>
    <property type="match status" value="1"/>
</dbReference>
<dbReference type="AlphaFoldDB" id="A0A380WHK0"/>
<dbReference type="Gene3D" id="1.10.10.10">
    <property type="entry name" value="Winged helix-like DNA-binding domain superfamily/Winged helix DNA-binding domain"/>
    <property type="match status" value="1"/>
</dbReference>
<evidence type="ECO:0000256" key="3">
    <source>
        <dbReference type="ARBA" id="ARBA00023163"/>
    </source>
</evidence>
<protein>
    <submittedName>
        <fullName evidence="5">Transcriptional regulator MalT</fullName>
    </submittedName>
</protein>
<dbReference type="Proteomes" id="UP000254701">
    <property type="component" value="Unassembled WGS sequence"/>
</dbReference>
<evidence type="ECO:0000256" key="1">
    <source>
        <dbReference type="ARBA" id="ARBA00023015"/>
    </source>
</evidence>
<evidence type="ECO:0000259" key="4">
    <source>
        <dbReference type="PROSITE" id="PS50043"/>
    </source>
</evidence>
<dbReference type="InterPro" id="IPR016032">
    <property type="entry name" value="Sig_transdc_resp-reg_C-effctor"/>
</dbReference>
<dbReference type="GO" id="GO:0003677">
    <property type="term" value="F:DNA binding"/>
    <property type="evidence" value="ECO:0007669"/>
    <property type="project" value="UniProtKB-KW"/>
</dbReference>
<dbReference type="PROSITE" id="PS00622">
    <property type="entry name" value="HTH_LUXR_1"/>
    <property type="match status" value="1"/>
</dbReference>